<keyword evidence="5" id="KW-0136">Cellulose degradation</keyword>
<comment type="catalytic activity">
    <reaction evidence="1 12">
        <text>Hydrolysis of terminal, non-reducing beta-D-glucosyl residues with release of beta-D-glucose.</text>
        <dbReference type="EC" id="3.2.1.21"/>
    </reaction>
</comment>
<evidence type="ECO:0000256" key="12">
    <source>
        <dbReference type="RuleBase" id="RU361175"/>
    </source>
</evidence>
<evidence type="ECO:0000256" key="2">
    <source>
        <dbReference type="ARBA" id="ARBA00010838"/>
    </source>
</evidence>
<dbReference type="Gene3D" id="3.20.20.80">
    <property type="entry name" value="Glycosidases"/>
    <property type="match status" value="1"/>
</dbReference>
<gene>
    <name evidence="13" type="ORF">H6X83_11090</name>
</gene>
<evidence type="ECO:0000256" key="5">
    <source>
        <dbReference type="ARBA" id="ARBA00023001"/>
    </source>
</evidence>
<feature type="binding site" evidence="10">
    <location>
        <begin position="408"/>
        <end position="409"/>
    </location>
    <ligand>
        <name>substrate</name>
    </ligand>
</feature>
<dbReference type="EC" id="3.2.1.21" evidence="3 12"/>
<sequence>MAFQKDFLWGAATAAYQIEGAWNEGGRGLSVWDEFCHRPGNVFDGHTGDTACDHYHRFREDVQLMKQLGIQAYRFSISWPRILPDGTGKVNEAGLRFYEELADELLQNGITPYATLYHWEYPYALHRRGGWLNPESPAWFAEYTRVVAKRLGGKIKHFFTLNEPQCFIGLGYDTGEHAPGLHCSRKDTLQMAHNVLLAHGRAVQVLREVISDVQIGYAPTGSSFYPATESAEDIAAARQATFDVPQRWTFSVSWWSDPVLLGCYPEQGVKVMGENMPQIGTDDLKLISQPLDFYGQNIYNSVPVKADGKGGYKCVPRPAGFPRTAIDWPVTPESLYWVPKFLYERYKTPIVITENGMSCHDAVSLDGKVHDPNRIDFIHRYLRQLRCCVEDGTDVRAYFHWSLMDNFEWARGYDERFGLIYVDFATQKRTPKDSFYDYRKIIAENGENL</sequence>
<feature type="active site" description="Proton donor" evidence="9">
    <location>
        <position position="163"/>
    </location>
</feature>
<evidence type="ECO:0000256" key="11">
    <source>
        <dbReference type="PROSITE-ProRule" id="PRU10055"/>
    </source>
</evidence>
<dbReference type="InterPro" id="IPR033132">
    <property type="entry name" value="GH_1_N_CS"/>
</dbReference>
<dbReference type="Proteomes" id="UP000516046">
    <property type="component" value="Chromosome"/>
</dbReference>
<evidence type="ECO:0000256" key="3">
    <source>
        <dbReference type="ARBA" id="ARBA00012744"/>
    </source>
</evidence>
<feature type="binding site" evidence="10">
    <location>
        <position position="401"/>
    </location>
    <ligand>
        <name>substrate</name>
    </ligand>
</feature>
<feature type="binding site" evidence="10">
    <location>
        <position position="17"/>
    </location>
    <ligand>
        <name>substrate</name>
    </ligand>
</feature>
<keyword evidence="14" id="KW-1185">Reference proteome</keyword>
<keyword evidence="6" id="KW-0119">Carbohydrate metabolism</keyword>
<dbReference type="PANTHER" id="PTHR10353">
    <property type="entry name" value="GLYCOSYL HYDROLASE"/>
    <property type="match status" value="1"/>
</dbReference>
<dbReference type="AlphaFoldDB" id="A0A7G9WFL2"/>
<dbReference type="Pfam" id="PF00232">
    <property type="entry name" value="Glyco_hydro_1"/>
    <property type="match status" value="1"/>
</dbReference>
<feature type="active site" description="Nucleophile" evidence="9 11">
    <location>
        <position position="354"/>
    </location>
</feature>
<dbReference type="SUPFAM" id="SSF51445">
    <property type="entry name" value="(Trans)glycosidases"/>
    <property type="match status" value="1"/>
</dbReference>
<feature type="binding site" evidence="10">
    <location>
        <position position="118"/>
    </location>
    <ligand>
        <name>substrate</name>
    </ligand>
</feature>
<dbReference type="InterPro" id="IPR017853">
    <property type="entry name" value="GH"/>
</dbReference>
<dbReference type="GO" id="GO:0008422">
    <property type="term" value="F:beta-glucosidase activity"/>
    <property type="evidence" value="ECO:0007669"/>
    <property type="project" value="UniProtKB-EC"/>
</dbReference>
<dbReference type="RefSeq" id="WP_212506544.1">
    <property type="nucleotide sequence ID" value="NZ_CP060696.1"/>
</dbReference>
<dbReference type="InterPro" id="IPR018120">
    <property type="entry name" value="Glyco_hydro_1_AS"/>
</dbReference>
<organism evidence="13 14">
    <name type="scientific">Caproicibacterium amylolyticum</name>
    <dbReference type="NCBI Taxonomy" id="2766537"/>
    <lineage>
        <taxon>Bacteria</taxon>
        <taxon>Bacillati</taxon>
        <taxon>Bacillota</taxon>
        <taxon>Clostridia</taxon>
        <taxon>Eubacteriales</taxon>
        <taxon>Oscillospiraceae</taxon>
        <taxon>Caproicibacterium</taxon>
    </lineage>
</organism>
<dbReference type="PROSITE" id="PS00572">
    <property type="entry name" value="GLYCOSYL_HYDROL_F1_1"/>
    <property type="match status" value="1"/>
</dbReference>
<dbReference type="EMBL" id="CP060696">
    <property type="protein sequence ID" value="QNO17474.1"/>
    <property type="molecule type" value="Genomic_DNA"/>
</dbReference>
<keyword evidence="4 12" id="KW-0378">Hydrolase</keyword>
<evidence type="ECO:0000256" key="8">
    <source>
        <dbReference type="ARBA" id="ARBA00023326"/>
    </source>
</evidence>
<protein>
    <recommendedName>
        <fullName evidence="3 12">Beta-glucosidase</fullName>
        <ecNumber evidence="3 12">3.2.1.21</ecNumber>
    </recommendedName>
</protein>
<comment type="similarity">
    <text evidence="2 12">Belongs to the glycosyl hydrolase 1 family.</text>
</comment>
<reference evidence="13 14" key="1">
    <citation type="submission" date="2020-08" db="EMBL/GenBank/DDBJ databases">
        <authorList>
            <person name="Ren C."/>
            <person name="Gu Y."/>
            <person name="Xu Y."/>
        </authorList>
    </citation>
    <scope>NUCLEOTIDE SEQUENCE [LARGE SCALE GENOMIC DNA]</scope>
    <source>
        <strain evidence="13 14">LBM18003</strain>
    </source>
</reference>
<evidence type="ECO:0000313" key="13">
    <source>
        <dbReference type="EMBL" id="QNO17474.1"/>
    </source>
</evidence>
<dbReference type="GO" id="GO:0030245">
    <property type="term" value="P:cellulose catabolic process"/>
    <property type="evidence" value="ECO:0007669"/>
    <property type="project" value="UniProtKB-KW"/>
</dbReference>
<feature type="binding site" evidence="10">
    <location>
        <position position="162"/>
    </location>
    <ligand>
        <name>substrate</name>
    </ligand>
</feature>
<dbReference type="FunFam" id="3.20.20.80:FF:000004">
    <property type="entry name" value="Beta-glucosidase 6-phospho-beta-glucosidase"/>
    <property type="match status" value="1"/>
</dbReference>
<dbReference type="InterPro" id="IPR001360">
    <property type="entry name" value="Glyco_hydro_1"/>
</dbReference>
<dbReference type="GO" id="GO:0005829">
    <property type="term" value="C:cytosol"/>
    <property type="evidence" value="ECO:0007669"/>
    <property type="project" value="TreeGrafter"/>
</dbReference>
<dbReference type="PRINTS" id="PR00131">
    <property type="entry name" value="GLHYDRLASE1"/>
</dbReference>
<dbReference type="KEGG" id="caml:H6X83_11090"/>
<evidence type="ECO:0000256" key="10">
    <source>
        <dbReference type="PIRSR" id="PIRSR617736-2"/>
    </source>
</evidence>
<keyword evidence="7 12" id="KW-0326">Glycosidase</keyword>
<evidence type="ECO:0000313" key="14">
    <source>
        <dbReference type="Proteomes" id="UP000516046"/>
    </source>
</evidence>
<dbReference type="NCBIfam" id="TIGR03356">
    <property type="entry name" value="BGL"/>
    <property type="match status" value="1"/>
</dbReference>
<keyword evidence="8" id="KW-0624">Polysaccharide degradation</keyword>
<evidence type="ECO:0000256" key="6">
    <source>
        <dbReference type="ARBA" id="ARBA00023277"/>
    </source>
</evidence>
<dbReference type="InterPro" id="IPR017736">
    <property type="entry name" value="Glyco_hydro_1_beta-glucosidase"/>
</dbReference>
<evidence type="ECO:0000256" key="1">
    <source>
        <dbReference type="ARBA" id="ARBA00000448"/>
    </source>
</evidence>
<name>A0A7G9WFL2_9FIRM</name>
<evidence type="ECO:0000256" key="4">
    <source>
        <dbReference type="ARBA" id="ARBA00022801"/>
    </source>
</evidence>
<dbReference type="PANTHER" id="PTHR10353:SF36">
    <property type="entry name" value="LP05116P"/>
    <property type="match status" value="1"/>
</dbReference>
<proteinExistence type="inferred from homology"/>
<evidence type="ECO:0000256" key="9">
    <source>
        <dbReference type="PIRSR" id="PIRSR617736-1"/>
    </source>
</evidence>
<evidence type="ECO:0000256" key="7">
    <source>
        <dbReference type="ARBA" id="ARBA00023295"/>
    </source>
</evidence>
<dbReference type="PROSITE" id="PS00653">
    <property type="entry name" value="GLYCOSYL_HYDROL_F1_2"/>
    <property type="match status" value="1"/>
</dbReference>
<accession>A0A7G9WFL2</accession>
<feature type="binding site" evidence="10">
    <location>
        <position position="299"/>
    </location>
    <ligand>
        <name>substrate</name>
    </ligand>
</feature>